<dbReference type="SUPFAM" id="SSF55729">
    <property type="entry name" value="Acyl-CoA N-acyltransferases (Nat)"/>
    <property type="match status" value="1"/>
</dbReference>
<keyword evidence="2" id="KW-1133">Transmembrane helix</keyword>
<protein>
    <submittedName>
        <fullName evidence="4">Putative integral membrane N-acetyltransferase</fullName>
    </submittedName>
</protein>
<gene>
    <name evidence="4" type="primary">GNAT3</name>
    <name evidence="4" type="ORF">FRACYDRAFT_232987</name>
</gene>
<dbReference type="SUPFAM" id="SSF103473">
    <property type="entry name" value="MFS general substrate transporter"/>
    <property type="match status" value="1"/>
</dbReference>
<dbReference type="CDD" id="cd06174">
    <property type="entry name" value="MFS"/>
    <property type="match status" value="1"/>
</dbReference>
<keyword evidence="2" id="KW-0472">Membrane</keyword>
<dbReference type="PANTHER" id="PTHR42791:SF1">
    <property type="entry name" value="N-ACETYLTRANSFERASE DOMAIN-CONTAINING PROTEIN"/>
    <property type="match status" value="1"/>
</dbReference>
<accession>A0A1E7FXG4</accession>
<feature type="transmembrane region" description="Helical" evidence="2">
    <location>
        <begin position="517"/>
        <end position="538"/>
    </location>
</feature>
<evidence type="ECO:0000256" key="2">
    <source>
        <dbReference type="SAM" id="Phobius"/>
    </source>
</evidence>
<feature type="transmembrane region" description="Helical" evidence="2">
    <location>
        <begin position="431"/>
        <end position="452"/>
    </location>
</feature>
<feature type="compositionally biased region" description="Acidic residues" evidence="1">
    <location>
        <begin position="1"/>
        <end position="10"/>
    </location>
</feature>
<keyword evidence="5" id="KW-1185">Reference proteome</keyword>
<dbReference type="Proteomes" id="UP000095751">
    <property type="component" value="Unassembled WGS sequence"/>
</dbReference>
<reference evidence="4 5" key="1">
    <citation type="submission" date="2016-09" db="EMBL/GenBank/DDBJ databases">
        <title>Extensive genetic diversity and differential bi-allelic expression allows diatom success in the polar Southern Ocean.</title>
        <authorList>
            <consortium name="DOE Joint Genome Institute"/>
            <person name="Mock T."/>
            <person name="Otillar R.P."/>
            <person name="Strauss J."/>
            <person name="Dupont C."/>
            <person name="Frickenhaus S."/>
            <person name="Maumus F."/>
            <person name="Mcmullan M."/>
            <person name="Sanges R."/>
            <person name="Schmutz J."/>
            <person name="Toseland A."/>
            <person name="Valas R."/>
            <person name="Veluchamy A."/>
            <person name="Ward B.J."/>
            <person name="Allen A."/>
            <person name="Barry K."/>
            <person name="Falciatore A."/>
            <person name="Ferrante M."/>
            <person name="Fortunato A.E."/>
            <person name="Gloeckner G."/>
            <person name="Gruber A."/>
            <person name="Hipkin R."/>
            <person name="Janech M."/>
            <person name="Kroth P."/>
            <person name="Leese F."/>
            <person name="Lindquist E."/>
            <person name="Lyon B.R."/>
            <person name="Martin J."/>
            <person name="Mayer C."/>
            <person name="Parker M."/>
            <person name="Quesneville H."/>
            <person name="Raymond J."/>
            <person name="Uhlig C."/>
            <person name="Valentin K.U."/>
            <person name="Worden A.Z."/>
            <person name="Armbrust E.V."/>
            <person name="Bowler C."/>
            <person name="Green B."/>
            <person name="Moulton V."/>
            <person name="Van Oosterhout C."/>
            <person name="Grigoriev I."/>
        </authorList>
    </citation>
    <scope>NUCLEOTIDE SEQUENCE [LARGE SCALE GENOMIC DNA]</scope>
    <source>
        <strain evidence="4 5">CCMP1102</strain>
    </source>
</reference>
<organism evidence="4 5">
    <name type="scientific">Fragilariopsis cylindrus CCMP1102</name>
    <dbReference type="NCBI Taxonomy" id="635003"/>
    <lineage>
        <taxon>Eukaryota</taxon>
        <taxon>Sar</taxon>
        <taxon>Stramenopiles</taxon>
        <taxon>Ochrophyta</taxon>
        <taxon>Bacillariophyta</taxon>
        <taxon>Bacillariophyceae</taxon>
        <taxon>Bacillariophycidae</taxon>
        <taxon>Bacillariales</taxon>
        <taxon>Bacillariaceae</taxon>
        <taxon>Fragilariopsis</taxon>
    </lineage>
</organism>
<dbReference type="GO" id="GO:0016747">
    <property type="term" value="F:acyltransferase activity, transferring groups other than amino-acyl groups"/>
    <property type="evidence" value="ECO:0007669"/>
    <property type="project" value="InterPro"/>
</dbReference>
<keyword evidence="2" id="KW-0812">Transmembrane</keyword>
<feature type="transmembrane region" description="Helical" evidence="2">
    <location>
        <begin position="272"/>
        <end position="296"/>
    </location>
</feature>
<feature type="transmembrane region" description="Helical" evidence="2">
    <location>
        <begin position="78"/>
        <end position="95"/>
    </location>
</feature>
<dbReference type="KEGG" id="fcy:FRACYDRAFT_232987"/>
<dbReference type="Gene3D" id="3.40.630.30">
    <property type="match status" value="1"/>
</dbReference>
<feature type="domain" description="N-acetyltransferase" evidence="3">
    <location>
        <begin position="812"/>
        <end position="895"/>
    </location>
</feature>
<evidence type="ECO:0000259" key="3">
    <source>
        <dbReference type="PROSITE" id="PS51186"/>
    </source>
</evidence>
<keyword evidence="4" id="KW-0808">Transferase</keyword>
<dbReference type="CDD" id="cd04301">
    <property type="entry name" value="NAT_SF"/>
    <property type="match status" value="1"/>
</dbReference>
<dbReference type="InterPro" id="IPR052523">
    <property type="entry name" value="Trichothecene_AcTrans"/>
</dbReference>
<dbReference type="PANTHER" id="PTHR42791">
    <property type="entry name" value="GNAT FAMILY ACETYLTRANSFERASE"/>
    <property type="match status" value="1"/>
</dbReference>
<feature type="transmembrane region" description="Helical" evidence="2">
    <location>
        <begin position="146"/>
        <end position="164"/>
    </location>
</feature>
<feature type="transmembrane region" description="Helical" evidence="2">
    <location>
        <begin position="344"/>
        <end position="363"/>
    </location>
</feature>
<proteinExistence type="predicted"/>
<dbReference type="Pfam" id="PF00583">
    <property type="entry name" value="Acetyltransf_1"/>
    <property type="match status" value="1"/>
</dbReference>
<dbReference type="InterPro" id="IPR000182">
    <property type="entry name" value="GNAT_dom"/>
</dbReference>
<dbReference type="PROSITE" id="PS51186">
    <property type="entry name" value="GNAT"/>
    <property type="match status" value="1"/>
</dbReference>
<evidence type="ECO:0000313" key="5">
    <source>
        <dbReference type="Proteomes" id="UP000095751"/>
    </source>
</evidence>
<feature type="transmembrane region" description="Helical" evidence="2">
    <location>
        <begin position="488"/>
        <end position="511"/>
    </location>
</feature>
<evidence type="ECO:0000313" key="4">
    <source>
        <dbReference type="EMBL" id="OEU22824.1"/>
    </source>
</evidence>
<name>A0A1E7FXG4_9STRA</name>
<dbReference type="InterPro" id="IPR016181">
    <property type="entry name" value="Acyl_CoA_acyltransferase"/>
</dbReference>
<feature type="region of interest" description="Disordered" evidence="1">
    <location>
        <begin position="1"/>
        <end position="31"/>
    </location>
</feature>
<sequence length="898" mass="97890">MTSVTEEGESYGESIPLLPHDNKKDTDEVSNGNGNSTYCATTANSSKHDIEFNPASINNNCNAAEANRTNFIVPASSWIRLCLFFAASIFTGGIIPGQNIYIRLFCEEAGLFSYACGDRDSDGDINGVDDGGSCCPAQWLLLANTMNALSVCIYFFFLVAGLIFDSIGGQWAAVLGCFVNASGFLILAVLLFTLQQDYDSISPITETIIFCIAVILVDAGSICTNISFFSFLWHLPSHQALVLSLANCCLSVAALIPLVLRSILHRYWSVLSLPIVVGMYVGAIIVVAMPLCWVVVPSIDEYRSNAMNVLGVPIPHKSVRGIRGAIKNATAAVRIMQHHTHLHIYTMGACVFAWLSSFVYMVFADPLGQEVFLGNGNGNSTGIIIDNRDINGEKMATLYNQCSGALGLFVGPLIGVLVDRFPRPTDGIIDLGFIMIILLTVIAVFCGVANWTAQLFNVASAALCQIIVLLFINRYAIIFAPPNRIGSFSGILVAGLGAISFFPILVVSLVIAVGGSYVRPTVIACITGATIWVSYVVYVKRTNPLPDSPVFLPEDEREIAKTFAVGTLEDAAYVSGKTPQEFRRLSSSSNVLDQRTLLDAAFTYEAGERIMSVARRRSSTEISIRHGIASQDFGPLRTYELTVMDENEPPQYPIPVYLASGCARGQENFVIQRGKAATALETIEIAFNGHGGFGGSKEPLIDWMLSPIGPPDDPRRKAAVHSIFGPLLTCAESYGTILEVRVKGVTAASCLCYHPEGLENGAIMEVGSDRYYYSLTVSGAAPIYMNRDLCGPQTIQRFVGLMQDIQWDTKRKEYGPMWYIGCVGVHPNYQGRGYGKKLINIVAAWADRDCMDCYLECSEVNIPFYVKCGYKNIWRGDVTIEGSKVSNFVMVRKHQGQE</sequence>
<dbReference type="InterPro" id="IPR036259">
    <property type="entry name" value="MFS_trans_sf"/>
</dbReference>
<dbReference type="InParanoid" id="A0A1E7FXG4"/>
<feature type="transmembrane region" description="Helical" evidence="2">
    <location>
        <begin position="171"/>
        <end position="195"/>
    </location>
</feature>
<dbReference type="AlphaFoldDB" id="A0A1E7FXG4"/>
<feature type="transmembrane region" description="Helical" evidence="2">
    <location>
        <begin position="458"/>
        <end position="476"/>
    </location>
</feature>
<evidence type="ECO:0000256" key="1">
    <source>
        <dbReference type="SAM" id="MobiDB-lite"/>
    </source>
</evidence>
<feature type="transmembrane region" description="Helical" evidence="2">
    <location>
        <begin position="240"/>
        <end position="260"/>
    </location>
</feature>
<dbReference type="OrthoDB" id="188254at2759"/>
<dbReference type="EMBL" id="KV784353">
    <property type="protein sequence ID" value="OEU22824.1"/>
    <property type="molecule type" value="Genomic_DNA"/>
</dbReference>
<feature type="transmembrane region" description="Helical" evidence="2">
    <location>
        <begin position="207"/>
        <end position="233"/>
    </location>
</feature>